<keyword evidence="2 4" id="KW-0378">Hydrolase</keyword>
<dbReference type="Gene3D" id="3.60.110.10">
    <property type="entry name" value="Carbon-nitrogen hydrolase"/>
    <property type="match status" value="1"/>
</dbReference>
<dbReference type="GO" id="GO:0016811">
    <property type="term" value="F:hydrolase activity, acting on carbon-nitrogen (but not peptide) bonds, in linear amides"/>
    <property type="evidence" value="ECO:0007669"/>
    <property type="project" value="InterPro"/>
</dbReference>
<protein>
    <submittedName>
        <fullName evidence="4">Carbon-nitrogen hydrolase family protein</fullName>
    </submittedName>
</protein>
<comment type="caution">
    <text evidence="4">The sequence shown here is derived from an EMBL/GenBank/DDBJ whole genome shotgun (WGS) entry which is preliminary data.</text>
</comment>
<name>A0A847R4J6_9GAMM</name>
<dbReference type="CDD" id="cd07572">
    <property type="entry name" value="nit"/>
    <property type="match status" value="1"/>
</dbReference>
<dbReference type="PANTHER" id="PTHR23088:SF27">
    <property type="entry name" value="DEAMINATED GLUTATHIONE AMIDASE"/>
    <property type="match status" value="1"/>
</dbReference>
<evidence type="ECO:0000259" key="3">
    <source>
        <dbReference type="PROSITE" id="PS50263"/>
    </source>
</evidence>
<accession>A0A847R4J6</accession>
<evidence type="ECO:0000256" key="1">
    <source>
        <dbReference type="ARBA" id="ARBA00010613"/>
    </source>
</evidence>
<keyword evidence="5" id="KW-1185">Reference proteome</keyword>
<dbReference type="InterPro" id="IPR045254">
    <property type="entry name" value="Nit1/2_C-N_Hydrolase"/>
</dbReference>
<sequence>MQTLCIAAVQLTSTGNWQDNLNEVKELVASAVAEGARLVVLPENVFLFDGKRMRSFAESDEQDVLLNEIAELARQHSIYLVIGSHPSILNATGDLVAGGRVRQTCWAVGPDGLFFERYDKIHLFDVDVNDKAMAYRESEVIEPGDLTPKVIDVDGFKVGLSICYDVRFPELYRELSRRGADLLLVPAAFTYMTGKKHWDILLAARAIENQCYVLGVNQCGWHNATRQTYGHSGLYSPTGERLLGLQEVPGYFVFKMTKQALLDCRQKMPCLAHRRLS</sequence>
<reference evidence="4 5" key="1">
    <citation type="submission" date="2020-04" db="EMBL/GenBank/DDBJ databases">
        <title>Marinomonas sp. M1K-6 isolated from the deep seawater of the Mariana Trench.</title>
        <authorList>
            <person name="Li Y."/>
        </authorList>
    </citation>
    <scope>NUCLEOTIDE SEQUENCE [LARGE SCALE GENOMIC DNA]</scope>
    <source>
        <strain evidence="4 5">M1K-6</strain>
    </source>
</reference>
<dbReference type="PROSITE" id="PS50263">
    <property type="entry name" value="CN_HYDROLASE"/>
    <property type="match status" value="1"/>
</dbReference>
<dbReference type="InterPro" id="IPR001110">
    <property type="entry name" value="UPF0012_CS"/>
</dbReference>
<comment type="similarity">
    <text evidence="1">Belongs to the carbon-nitrogen hydrolase superfamily. NIT1/NIT2 family.</text>
</comment>
<evidence type="ECO:0000313" key="4">
    <source>
        <dbReference type="EMBL" id="NLQ16946.1"/>
    </source>
</evidence>
<dbReference type="SUPFAM" id="SSF56317">
    <property type="entry name" value="Carbon-nitrogen hydrolase"/>
    <property type="match status" value="1"/>
</dbReference>
<dbReference type="EMBL" id="JABAEK010000003">
    <property type="protein sequence ID" value="NLQ16946.1"/>
    <property type="molecule type" value="Genomic_DNA"/>
</dbReference>
<feature type="domain" description="CN hydrolase" evidence="3">
    <location>
        <begin position="1"/>
        <end position="258"/>
    </location>
</feature>
<dbReference type="AlphaFoldDB" id="A0A847R4J6"/>
<organism evidence="4 5">
    <name type="scientific">Marinomonas profundi</name>
    <dbReference type="NCBI Taxonomy" id="2726122"/>
    <lineage>
        <taxon>Bacteria</taxon>
        <taxon>Pseudomonadati</taxon>
        <taxon>Pseudomonadota</taxon>
        <taxon>Gammaproteobacteria</taxon>
        <taxon>Oceanospirillales</taxon>
        <taxon>Oceanospirillaceae</taxon>
        <taxon>Marinomonas</taxon>
    </lineage>
</organism>
<dbReference type="PROSITE" id="PS01227">
    <property type="entry name" value="UPF0012"/>
    <property type="match status" value="1"/>
</dbReference>
<proteinExistence type="inferred from homology"/>
<dbReference type="PANTHER" id="PTHR23088">
    <property type="entry name" value="NITRILASE-RELATED"/>
    <property type="match status" value="1"/>
</dbReference>
<evidence type="ECO:0000313" key="5">
    <source>
        <dbReference type="Proteomes" id="UP000586067"/>
    </source>
</evidence>
<dbReference type="InterPro" id="IPR036526">
    <property type="entry name" value="C-N_Hydrolase_sf"/>
</dbReference>
<dbReference type="Pfam" id="PF00795">
    <property type="entry name" value="CN_hydrolase"/>
    <property type="match status" value="1"/>
</dbReference>
<evidence type="ECO:0000256" key="2">
    <source>
        <dbReference type="ARBA" id="ARBA00022801"/>
    </source>
</evidence>
<gene>
    <name evidence="4" type="ORF">HGG82_04830</name>
</gene>
<dbReference type="InterPro" id="IPR003010">
    <property type="entry name" value="C-N_Hydrolase"/>
</dbReference>
<dbReference type="Proteomes" id="UP000586067">
    <property type="component" value="Unassembled WGS sequence"/>
</dbReference>